<feature type="coiled-coil region" evidence="1">
    <location>
        <begin position="1306"/>
        <end position="1333"/>
    </location>
</feature>
<name>A0A6L2KJ26_TANCI</name>
<proteinExistence type="predicted"/>
<feature type="region of interest" description="Disordered" evidence="2">
    <location>
        <begin position="1103"/>
        <end position="1142"/>
    </location>
</feature>
<feature type="region of interest" description="Disordered" evidence="2">
    <location>
        <begin position="500"/>
        <end position="528"/>
    </location>
</feature>
<keyword evidence="1" id="KW-0175">Coiled coil</keyword>
<feature type="compositionally biased region" description="Polar residues" evidence="2">
    <location>
        <begin position="1450"/>
        <end position="1467"/>
    </location>
</feature>
<feature type="region of interest" description="Disordered" evidence="2">
    <location>
        <begin position="1428"/>
        <end position="1467"/>
    </location>
</feature>
<organism evidence="3">
    <name type="scientific">Tanacetum cinerariifolium</name>
    <name type="common">Dalmatian daisy</name>
    <name type="synonym">Chrysanthemum cinerariifolium</name>
    <dbReference type="NCBI Taxonomy" id="118510"/>
    <lineage>
        <taxon>Eukaryota</taxon>
        <taxon>Viridiplantae</taxon>
        <taxon>Streptophyta</taxon>
        <taxon>Embryophyta</taxon>
        <taxon>Tracheophyta</taxon>
        <taxon>Spermatophyta</taxon>
        <taxon>Magnoliopsida</taxon>
        <taxon>eudicotyledons</taxon>
        <taxon>Gunneridae</taxon>
        <taxon>Pentapetalae</taxon>
        <taxon>asterids</taxon>
        <taxon>campanulids</taxon>
        <taxon>Asterales</taxon>
        <taxon>Asteraceae</taxon>
        <taxon>Asteroideae</taxon>
        <taxon>Anthemideae</taxon>
        <taxon>Anthemidinae</taxon>
        <taxon>Tanacetum</taxon>
    </lineage>
</organism>
<accession>A0A6L2KJ26</accession>
<feature type="region of interest" description="Disordered" evidence="2">
    <location>
        <begin position="195"/>
        <end position="214"/>
    </location>
</feature>
<evidence type="ECO:0000256" key="1">
    <source>
        <dbReference type="SAM" id="Coils"/>
    </source>
</evidence>
<gene>
    <name evidence="3" type="ORF">Tci_021461</name>
</gene>
<feature type="compositionally biased region" description="Polar residues" evidence="2">
    <location>
        <begin position="501"/>
        <end position="526"/>
    </location>
</feature>
<reference evidence="3" key="1">
    <citation type="journal article" date="2019" name="Sci. Rep.">
        <title>Draft genome of Tanacetum cinerariifolium, the natural source of mosquito coil.</title>
        <authorList>
            <person name="Yamashiro T."/>
            <person name="Shiraishi A."/>
            <person name="Satake H."/>
            <person name="Nakayama K."/>
        </authorList>
    </citation>
    <scope>NUCLEOTIDE SEQUENCE</scope>
</reference>
<comment type="caution">
    <text evidence="3">The sequence shown here is derived from an EMBL/GenBank/DDBJ whole genome shotgun (WGS) entry which is preliminary data.</text>
</comment>
<sequence>MVMNVRNESRLSMSRNRATIKALVIMIIHMTLQSSVENLVPSPSESKDLSDSECDVPVCDDFTTFSNLLFDADDHFSSSDNESFFDEDISKEIYSNPLFDEEIISIKIDPHHFNVESDLIVSLLNQDSSIISSSSKIDSLLNEFTGELILLKSIPPGIDEADCDPEEQIHLIEILLYDNSSPRPPEEFISENSDAAMESFSPSPIPVEDNDSLKDEIDLPLTPDDSMPPSIKNDDYDFEGELLILEELFSNDSLSLPENDKIESENNNSKNALSKSVNETQMQMQEAKVDMSKALDAGLKFLLKAVGQSLQAGYKQQIKECMAKLLAENEKLHKENKNLKQTYKDLYDSIKKIRVQTKDHNDSLIAQINSKTVGNADLKAQIQEKIFANVALKNELRKLKGNNVDTKFAKPSILGKLVLQPPRNQSVVRQPNAFKSKRPNFSKPRFSSQVDVNNILPKPVTPHYFPKVREYVLVKPHHVIAPDSSRDSSKESYREMLSARTYHTPNAYTPKPRSNNQTSRNCPTSKSSEKTLKEGRYIRYLKGTFNWGLWYPKDTAMALTAYADADHAGCQDTRRSTSGSAQFLGDKLVSWSSKKQKITAISTTEAKYISMSGCCAQILWMRSQLTDYGFSSIIFPCIVTIAVPLLSAAIMSSTPDYQLADIFTKALPREWFKFLLMRLDTMADVNVNAPADQAPTMTPPTRTDDQILPHIRWIPIGKSNCYLDIKRSQSNPIYKIAMDILKHTNFFRAFTSSSTIPSIFIQQFWNTVRYEKTVGCYKCQLDEQWFDLTKDTLRDALQITPVNNNNAFSSPSSSDALINFVNDLGYPKVVRNLSNVILWGVVNQAHIDYAERIWEEFTQSIHTFIEDKKNLAHHTYEKKKSTLIVIPSIRFTKLIIHYLQSKHKFHPRPDSPLHLPNEEPVLGYLKFSAKGTKREVFGMPITGNLITADFQGEPYYKEYLEKVAKHQRYLVGKKGSDPDSPAPNPAKATKKSKLSAPKEDLRPPEPRFDDEEADVQRALEESLKSVYDTPRGPLPPVVIREPESGKYQPLPEKKSPGDQFIFQRHTSTPTESSGHDESSSLYAELGLTDSEIESDEDVPRIDAGVQDEGHAGPNCGKQDEGQAGLNPGDAAASQPQSSPIVHAGPNLKHMDLEATDVSTQPYPELMDEGFTLTAYLKVQENLKLTVEEQVILEEHASSTGTFSSLQHLAKDLSFGDLFFNDKPSEADNEKTTAETEANSMVSVIIQQDTSSISPMTTSIIDLTQRPDSLNVHRPLQATTTKTTTTTHPPPPQPQQSTTDSILMKRIDELEHIMANLIQDNKHLEERLDSYRACLYTLENLDIPQQVSKAVDEIVTDAVDWAIQALLQNRFRDLPEVDMKEILHQRMWETNSYKAHEDHMMLYEALEKSMNRDHTDELLKYLAQARPFGTLRSPRDSGSSQVLPPPPPPSFTNQEGQSHGSTTPSSLKTAASAKYKAWTMTDTRLRLSNSSTPEDLHMDDDMAPDAQPLEEDRPATPELAWSIPSSDLPVPKNNWASAFASTYSPPREDLLLAQTGPAFELVKVFHLNMIHLWYQMEECHKLLTDSINDSIIKHNVSKPLPLGGPPGQVTIQYDFFFNKDLEYLRYGSKGSRPALSISKMKAPYYPDVGLEQMVPDQMWIEEECEHTSEGDCRAVRTHMRILSVVRIKVLSIHQTQLNLTKPRWDATGFEYKHDYTLIDSPRAVTFRDKYGVQMIMRFNEIHKFSDGTLHQIDEALDYRVKEFKVNRMNTGLNTRFRQENMWIEARSSCSPFRNG</sequence>
<dbReference type="PANTHER" id="PTHR11439:SF509">
    <property type="entry name" value="RNA-DIRECTED DNA POLYMERASE"/>
    <property type="match status" value="1"/>
</dbReference>
<evidence type="ECO:0000256" key="2">
    <source>
        <dbReference type="SAM" id="MobiDB-lite"/>
    </source>
</evidence>
<protein>
    <submittedName>
        <fullName evidence="3">Copia protein</fullName>
    </submittedName>
</protein>
<dbReference type="EMBL" id="BKCJ010002570">
    <property type="protein sequence ID" value="GEU49483.1"/>
    <property type="molecule type" value="Genomic_DNA"/>
</dbReference>
<feature type="compositionally biased region" description="Basic and acidic residues" evidence="2">
    <location>
        <begin position="1014"/>
        <end position="1023"/>
    </location>
</feature>
<dbReference type="PANTHER" id="PTHR11439">
    <property type="entry name" value="GAG-POL-RELATED RETROTRANSPOSON"/>
    <property type="match status" value="1"/>
</dbReference>
<feature type="region of interest" description="Disordered" evidence="2">
    <location>
        <begin position="972"/>
        <end position="1058"/>
    </location>
</feature>
<feature type="region of interest" description="Disordered" evidence="2">
    <location>
        <begin position="1486"/>
        <end position="1510"/>
    </location>
</feature>
<evidence type="ECO:0000313" key="3">
    <source>
        <dbReference type="EMBL" id="GEU49483.1"/>
    </source>
</evidence>
<dbReference type="CDD" id="cd09272">
    <property type="entry name" value="RNase_HI_RT_Ty1"/>
    <property type="match status" value="1"/>
</dbReference>
<feature type="compositionally biased region" description="Basic and acidic residues" evidence="2">
    <location>
        <begin position="996"/>
        <end position="1007"/>
    </location>
</feature>
<feature type="coiled-coil region" evidence="1">
    <location>
        <begin position="315"/>
        <end position="356"/>
    </location>
</feature>